<evidence type="ECO:0000256" key="3">
    <source>
        <dbReference type="PROSITE-ProRule" id="PRU10007"/>
    </source>
</evidence>
<dbReference type="Gene3D" id="3.40.309.10">
    <property type="entry name" value="Aldehyde Dehydrogenase, Chain A, domain 2"/>
    <property type="match status" value="1"/>
</dbReference>
<accession>A0A085V596</accession>
<comment type="similarity">
    <text evidence="1 4">Belongs to the aldehyde dehydrogenase family.</text>
</comment>
<dbReference type="FunFam" id="3.40.309.10:FF:000009">
    <property type="entry name" value="Aldehyde dehydrogenase A"/>
    <property type="match status" value="1"/>
</dbReference>
<dbReference type="RefSeq" id="WP_032631740.1">
    <property type="nucleotide sequence ID" value="NZ_JPQU01000100.1"/>
</dbReference>
<protein>
    <submittedName>
        <fullName evidence="6">Aldehyde dehydrogenase</fullName>
    </submittedName>
</protein>
<evidence type="ECO:0000256" key="1">
    <source>
        <dbReference type="ARBA" id="ARBA00009986"/>
    </source>
</evidence>
<reference evidence="6 7" key="1">
    <citation type="submission" date="2014-07" db="EMBL/GenBank/DDBJ databases">
        <title>Draft Genome Sequences of Environmental Pseudomonas syringae strains.</title>
        <authorList>
            <person name="Baltrus D.A."/>
            <person name="Berge O."/>
            <person name="Morris C."/>
        </authorList>
    </citation>
    <scope>NUCLEOTIDE SEQUENCE [LARGE SCALE GENOMIC DNA]</scope>
    <source>
        <strain evidence="6 7">GAW0119</strain>
    </source>
</reference>
<dbReference type="SUPFAM" id="SSF53720">
    <property type="entry name" value="ALDH-like"/>
    <property type="match status" value="1"/>
</dbReference>
<dbReference type="PROSITE" id="PS00687">
    <property type="entry name" value="ALDEHYDE_DEHYDR_GLU"/>
    <property type="match status" value="1"/>
</dbReference>
<dbReference type="PROSITE" id="PS00070">
    <property type="entry name" value="ALDEHYDE_DEHYDR_CYS"/>
    <property type="match status" value="1"/>
</dbReference>
<evidence type="ECO:0000256" key="2">
    <source>
        <dbReference type="ARBA" id="ARBA00023002"/>
    </source>
</evidence>
<dbReference type="Pfam" id="PF00171">
    <property type="entry name" value="Aldedh"/>
    <property type="match status" value="1"/>
</dbReference>
<comment type="caution">
    <text evidence="6">The sequence shown here is derived from an EMBL/GenBank/DDBJ whole genome shotgun (WGS) entry which is preliminary data.</text>
</comment>
<name>A0A085V596_PSESX</name>
<dbReference type="PANTHER" id="PTHR11699">
    <property type="entry name" value="ALDEHYDE DEHYDROGENASE-RELATED"/>
    <property type="match status" value="1"/>
</dbReference>
<dbReference type="InterPro" id="IPR016162">
    <property type="entry name" value="Ald_DH_N"/>
</dbReference>
<dbReference type="InterPro" id="IPR016160">
    <property type="entry name" value="Ald_DH_CS_CYS"/>
</dbReference>
<dbReference type="InterPro" id="IPR029510">
    <property type="entry name" value="Ald_DH_CS_GLU"/>
</dbReference>
<keyword evidence="2 4" id="KW-0560">Oxidoreductase</keyword>
<sequence length="495" mass="53002">MSDITILSSVQQFLDNNPGSFVDGNPVSESGAEQFEVINPSNAQVLIQVAHASEALVERAVQAASTAFHGVWGSTSPYLRGVALNRLADLIEANAEQLAQLESLSSGKSINLTRHLEVPQSVVFLRYFAGWATKIHGQTMTPSLPSFQGEQYAAFTRREAVGVVAAITPWNFSLMIGIWKIASALTCGCTIVIKPSEFTPLSLLRLAELAIEAGIPAGVLNVVNGGGRIGQQLISHKDVAKVSFTGSVPTGVAVGKAALSANLTRVTLELGGKNPAAFLADIDIDAAVEGILQTGYVHQGQVCAAPERLYIHRSKVDAICSRLVERLGAMKVGGALDESAHFGPLANKAHYDKILGFFDRANARGQVLFGGKALPGPGYFVQPTLLTALEEHDPFLEEETFGPILTVLPFDDEEELVRMMNDSPLGLGASIWTNDLSKAMRLIPRIEAGTVWVNMHTFLDPAVPFGGVKGSGIGREFGSAFIEDYTELKSVMMRF</sequence>
<dbReference type="InterPro" id="IPR016161">
    <property type="entry name" value="Ald_DH/histidinol_DH"/>
</dbReference>
<feature type="domain" description="Aldehyde dehydrogenase" evidence="5">
    <location>
        <begin position="30"/>
        <end position="491"/>
    </location>
</feature>
<dbReference type="OrthoDB" id="9812625at2"/>
<dbReference type="Gene3D" id="3.40.605.10">
    <property type="entry name" value="Aldehyde Dehydrogenase, Chain A, domain 1"/>
    <property type="match status" value="1"/>
</dbReference>
<dbReference type="GO" id="GO:0016620">
    <property type="term" value="F:oxidoreductase activity, acting on the aldehyde or oxo group of donors, NAD or NADP as acceptor"/>
    <property type="evidence" value="ECO:0007669"/>
    <property type="project" value="InterPro"/>
</dbReference>
<evidence type="ECO:0000313" key="6">
    <source>
        <dbReference type="EMBL" id="KFE50609.1"/>
    </source>
</evidence>
<dbReference type="FunFam" id="3.40.605.10:FF:000007">
    <property type="entry name" value="NAD/NADP-dependent betaine aldehyde dehydrogenase"/>
    <property type="match status" value="1"/>
</dbReference>
<dbReference type="Proteomes" id="UP000028631">
    <property type="component" value="Unassembled WGS sequence"/>
</dbReference>
<proteinExistence type="inferred from homology"/>
<keyword evidence="7" id="KW-1185">Reference proteome</keyword>
<evidence type="ECO:0000256" key="4">
    <source>
        <dbReference type="RuleBase" id="RU003345"/>
    </source>
</evidence>
<dbReference type="InterPro" id="IPR016163">
    <property type="entry name" value="Ald_DH_C"/>
</dbReference>
<organism evidence="6 7">
    <name type="scientific">Pseudomonas syringae</name>
    <dbReference type="NCBI Taxonomy" id="317"/>
    <lineage>
        <taxon>Bacteria</taxon>
        <taxon>Pseudomonadati</taxon>
        <taxon>Pseudomonadota</taxon>
        <taxon>Gammaproteobacteria</taxon>
        <taxon>Pseudomonadales</taxon>
        <taxon>Pseudomonadaceae</taxon>
        <taxon>Pseudomonas</taxon>
    </lineage>
</organism>
<dbReference type="PATRIC" id="fig|317.175.peg.5238"/>
<feature type="active site" evidence="3">
    <location>
        <position position="269"/>
    </location>
</feature>
<evidence type="ECO:0000313" key="7">
    <source>
        <dbReference type="Proteomes" id="UP000028631"/>
    </source>
</evidence>
<gene>
    <name evidence="6" type="ORF">IV01_25145</name>
</gene>
<dbReference type="EMBL" id="JPQU01000100">
    <property type="protein sequence ID" value="KFE50609.1"/>
    <property type="molecule type" value="Genomic_DNA"/>
</dbReference>
<dbReference type="AlphaFoldDB" id="A0A085V596"/>
<dbReference type="InterPro" id="IPR015590">
    <property type="entry name" value="Aldehyde_DH_dom"/>
</dbReference>
<evidence type="ECO:0000259" key="5">
    <source>
        <dbReference type="Pfam" id="PF00171"/>
    </source>
</evidence>